<dbReference type="AlphaFoldDB" id="X1FWF0"/>
<organism evidence="1">
    <name type="scientific">marine sediment metagenome</name>
    <dbReference type="NCBI Taxonomy" id="412755"/>
    <lineage>
        <taxon>unclassified sequences</taxon>
        <taxon>metagenomes</taxon>
        <taxon>ecological metagenomes</taxon>
    </lineage>
</organism>
<accession>X1FWF0</accession>
<comment type="caution">
    <text evidence="1">The sequence shown here is derived from an EMBL/GenBank/DDBJ whole genome shotgun (WGS) entry which is preliminary data.</text>
</comment>
<dbReference type="Pfam" id="PF03683">
    <property type="entry name" value="UPF0175"/>
    <property type="match status" value="1"/>
</dbReference>
<reference evidence="1" key="1">
    <citation type="journal article" date="2014" name="Front. Microbiol.">
        <title>High frequency of phylogenetically diverse reductive dehalogenase-homologous genes in deep subseafloor sedimentary metagenomes.</title>
        <authorList>
            <person name="Kawai M."/>
            <person name="Futagami T."/>
            <person name="Toyoda A."/>
            <person name="Takaki Y."/>
            <person name="Nishi S."/>
            <person name="Hori S."/>
            <person name="Arai W."/>
            <person name="Tsubouchi T."/>
            <person name="Morono Y."/>
            <person name="Uchiyama I."/>
            <person name="Ito T."/>
            <person name="Fujiyama A."/>
            <person name="Inagaki F."/>
            <person name="Takami H."/>
        </authorList>
    </citation>
    <scope>NUCLEOTIDE SEQUENCE</scope>
    <source>
        <strain evidence="1">Expedition CK06-06</strain>
    </source>
</reference>
<gene>
    <name evidence="1" type="ORF">S03H2_20005</name>
</gene>
<name>X1FWF0_9ZZZZ</name>
<evidence type="ECO:0000313" key="1">
    <source>
        <dbReference type="EMBL" id="GAH33659.1"/>
    </source>
</evidence>
<proteinExistence type="predicted"/>
<dbReference type="EMBL" id="BARU01010501">
    <property type="protein sequence ID" value="GAH33659.1"/>
    <property type="molecule type" value="Genomic_DNA"/>
</dbReference>
<protein>
    <recommendedName>
        <fullName evidence="2">Ribbon-helix-helix protein CopG domain-containing protein</fullName>
    </recommendedName>
</protein>
<evidence type="ECO:0008006" key="2">
    <source>
        <dbReference type="Google" id="ProtNLM"/>
    </source>
</evidence>
<dbReference type="InterPro" id="IPR005368">
    <property type="entry name" value="UPF0175"/>
</dbReference>
<sequence length="99" mass="10948">MGKVISVRINQKLEEIIKNFAKEQKSEQSEVIRDLIQNGSIFLAIKGYAEGKFSIGKAASLIDVPLSELMDIITDLGIKAEIGIEDVVEGFENLKNLIK</sequence>